<dbReference type="Proteomes" id="UP000542358">
    <property type="component" value="Unassembled WGS sequence"/>
</dbReference>
<proteinExistence type="inferred from homology"/>
<evidence type="ECO:0000313" key="5">
    <source>
        <dbReference type="Proteomes" id="UP000542358"/>
    </source>
</evidence>
<feature type="compositionally biased region" description="Basic and acidic residues" evidence="3">
    <location>
        <begin position="47"/>
        <end position="59"/>
    </location>
</feature>
<feature type="compositionally biased region" description="Polar residues" evidence="3">
    <location>
        <begin position="249"/>
        <end position="258"/>
    </location>
</feature>
<dbReference type="PANTHER" id="PTHR10331">
    <property type="entry name" value="T COMPLEX PROTEIN 10"/>
    <property type="match status" value="1"/>
</dbReference>
<evidence type="ECO:0000256" key="1">
    <source>
        <dbReference type="ARBA" id="ARBA00005627"/>
    </source>
</evidence>
<dbReference type="EMBL" id="VZRR01011209">
    <property type="protein sequence ID" value="NWW11513.1"/>
    <property type="molecule type" value="Genomic_DNA"/>
</dbReference>
<reference evidence="4 5" key="1">
    <citation type="submission" date="2019-09" db="EMBL/GenBank/DDBJ databases">
        <title>Bird 10,000 Genomes (B10K) Project - Family phase.</title>
        <authorList>
            <person name="Zhang G."/>
        </authorList>
    </citation>
    <scope>NUCLEOTIDE SEQUENCE [LARGE SCALE GENOMIC DNA]</scope>
    <source>
        <strain evidence="4">B10K-DU-029-42</strain>
        <tissue evidence="4">Muscle</tissue>
    </source>
</reference>
<comment type="caution">
    <text evidence="4">The sequence shown here is derived from an EMBL/GenBank/DDBJ whole genome shotgun (WGS) entry which is preliminary data.</text>
</comment>
<evidence type="ECO:0000256" key="3">
    <source>
        <dbReference type="SAM" id="MobiDB-lite"/>
    </source>
</evidence>
<feature type="compositionally biased region" description="Basic and acidic residues" evidence="3">
    <location>
        <begin position="584"/>
        <end position="595"/>
    </location>
</feature>
<evidence type="ECO:0000256" key="2">
    <source>
        <dbReference type="SAM" id="Coils"/>
    </source>
</evidence>
<dbReference type="GO" id="GO:0015631">
    <property type="term" value="F:tubulin binding"/>
    <property type="evidence" value="ECO:0007669"/>
    <property type="project" value="TreeGrafter"/>
</dbReference>
<keyword evidence="5" id="KW-1185">Reference proteome</keyword>
<dbReference type="GO" id="GO:0060271">
    <property type="term" value="P:cilium assembly"/>
    <property type="evidence" value="ECO:0007669"/>
    <property type="project" value="TreeGrafter"/>
</dbReference>
<protein>
    <submittedName>
        <fullName evidence="4">CENPJ protein</fullName>
    </submittedName>
</protein>
<feature type="region of interest" description="Disordered" evidence="3">
    <location>
        <begin position="343"/>
        <end position="368"/>
    </location>
</feature>
<feature type="non-terminal residue" evidence="4">
    <location>
        <position position="620"/>
    </location>
</feature>
<organism evidence="4 5">
    <name type="scientific">Oreocharis arfaki</name>
    <name type="common">tit berrypecker</name>
    <dbReference type="NCBI Taxonomy" id="979223"/>
    <lineage>
        <taxon>Eukaryota</taxon>
        <taxon>Metazoa</taxon>
        <taxon>Chordata</taxon>
        <taxon>Craniata</taxon>
        <taxon>Vertebrata</taxon>
        <taxon>Euteleostomi</taxon>
        <taxon>Archelosauria</taxon>
        <taxon>Archosauria</taxon>
        <taxon>Dinosauria</taxon>
        <taxon>Saurischia</taxon>
        <taxon>Theropoda</taxon>
        <taxon>Coelurosauria</taxon>
        <taxon>Aves</taxon>
        <taxon>Neognathae</taxon>
        <taxon>Neoaves</taxon>
        <taxon>Telluraves</taxon>
        <taxon>Australaves</taxon>
        <taxon>Passeriformes</taxon>
        <taxon>Passeroidea</taxon>
        <taxon>Paramythiidae</taxon>
        <taxon>Oreocharis</taxon>
    </lineage>
</organism>
<name>A0A7K6KIJ6_9PASE</name>
<feature type="region of interest" description="Disordered" evidence="3">
    <location>
        <begin position="235"/>
        <end position="331"/>
    </location>
</feature>
<feature type="coiled-coil region" evidence="2">
    <location>
        <begin position="490"/>
        <end position="542"/>
    </location>
</feature>
<sequence>KKMDTHEKKADCALAEREIKLKTDCEAKVVEQSAEEKDVIGGDEDTKENLGDTPQRRWPEILQPCPKTVTDTNLQVGEEMETHHMDPLGQVGKTARRAVEGTLQNDLSRVDQPLKGHLIEGAKTPLEVQQMHYPLQGLDTDHIKEAQWSAGPSFTQGHKRVQLRPQEIVVESQDSESKRQIHTGFKIANDKIIKITCNSPEAVEKGSSSSALQQVWKRKGTVASTQQVASFSCESSCLPPESEDDLKSQHPQYPSQHVPQGVDNSDRHLDLSDGDYASDETSGTEKISLRKYSRSPPRKQDIQAISGQQDLSCSTSSSDSSTGAVGLKGSKARSSFRQSVFHLTRLKGREHEPESKKGNRTSNVKSLHLPSSRVAYEIPDLKIKESSEVEELQKNLFADTSDTCPEDTQNILSRGLEIDEYCRRTPTLTMVKEERKEAMHFCRTRIDQLETVGRQKLTHPLEYSRDQAHPLQKEKIAQSKFKGAARVTGEHMKSEEMQVLKQQIAGLQEEFKRTESYWRAAYSKLRDQVDLLTRQNTELRDELGFSEHQRRKGEKNPKAMNFMDRKSETPVAEAILRGTASSSKPEESSWRDNHKSHSISHVGLKTSLQKHFLTDVNSKV</sequence>
<dbReference type="PANTHER" id="PTHR10331:SF25">
    <property type="entry name" value="T-COMPLEX PROTEIN 10A-RELATED"/>
    <property type="match status" value="1"/>
</dbReference>
<gene>
    <name evidence="4" type="primary">Cenpj_3</name>
    <name evidence="4" type="ORF">OREARF_R15246</name>
</gene>
<feature type="region of interest" description="Disordered" evidence="3">
    <location>
        <begin position="577"/>
        <end position="602"/>
    </location>
</feature>
<accession>A0A7K6KIJ6</accession>
<dbReference type="GO" id="GO:0005813">
    <property type="term" value="C:centrosome"/>
    <property type="evidence" value="ECO:0007669"/>
    <property type="project" value="TreeGrafter"/>
</dbReference>
<dbReference type="GO" id="GO:0061511">
    <property type="term" value="P:centriole elongation"/>
    <property type="evidence" value="ECO:0007669"/>
    <property type="project" value="TreeGrafter"/>
</dbReference>
<evidence type="ECO:0000313" key="4">
    <source>
        <dbReference type="EMBL" id="NWW11513.1"/>
    </source>
</evidence>
<keyword evidence="2" id="KW-0175">Coiled coil</keyword>
<feature type="compositionally biased region" description="Basic and acidic residues" evidence="3">
    <location>
        <begin position="347"/>
        <end position="357"/>
    </location>
</feature>
<comment type="similarity">
    <text evidence="1">Belongs to the TCP10 family.</text>
</comment>
<feature type="compositionally biased region" description="Low complexity" evidence="3">
    <location>
        <begin position="306"/>
        <end position="323"/>
    </location>
</feature>
<dbReference type="AlphaFoldDB" id="A0A7K6KIJ6"/>
<dbReference type="InterPro" id="IPR026581">
    <property type="entry name" value="TCP10L/CENPJ"/>
</dbReference>
<feature type="region of interest" description="Disordered" evidence="3">
    <location>
        <begin position="32"/>
        <end position="59"/>
    </location>
</feature>
<dbReference type="GO" id="GO:0005814">
    <property type="term" value="C:centriole"/>
    <property type="evidence" value="ECO:0007669"/>
    <property type="project" value="TreeGrafter"/>
</dbReference>
<feature type="non-terminal residue" evidence="4">
    <location>
        <position position="1"/>
    </location>
</feature>